<organism evidence="1 2">
    <name type="scientific">Microcella alkaliphila</name>
    <dbReference type="NCBI Taxonomy" id="279828"/>
    <lineage>
        <taxon>Bacteria</taxon>
        <taxon>Bacillati</taxon>
        <taxon>Actinomycetota</taxon>
        <taxon>Actinomycetes</taxon>
        <taxon>Micrococcales</taxon>
        <taxon>Microbacteriaceae</taxon>
        <taxon>Microcella</taxon>
    </lineage>
</organism>
<reference evidence="1 2" key="1">
    <citation type="journal article" date="2015" name="Stand. Genomic Sci.">
        <title>Genomic Encyclopedia of Bacterial and Archaeal Type Strains, Phase III: the genomes of soil and plant-associated and newly described type strains.</title>
        <authorList>
            <person name="Whitman W.B."/>
            <person name="Woyke T."/>
            <person name="Klenk H.P."/>
            <person name="Zhou Y."/>
            <person name="Lilburn T.G."/>
            <person name="Beck B.J."/>
            <person name="De Vos P."/>
            <person name="Vandamme P."/>
            <person name="Eisen J.A."/>
            <person name="Garrity G."/>
            <person name="Hugenholtz P."/>
            <person name="Kyrpides N.C."/>
        </authorList>
    </citation>
    <scope>NUCLEOTIDE SEQUENCE [LARGE SCALE GENOMIC DNA]</scope>
    <source>
        <strain evidence="1 2">AC4r</strain>
    </source>
</reference>
<proteinExistence type="predicted"/>
<name>A0A4Q7TVE9_9MICO</name>
<dbReference type="RefSeq" id="WP_241971265.1">
    <property type="nucleotide sequence ID" value="NZ_SGXT01000011.1"/>
</dbReference>
<evidence type="ECO:0000313" key="2">
    <source>
        <dbReference type="Proteomes" id="UP000292408"/>
    </source>
</evidence>
<accession>A0A4Q7TVE9</accession>
<gene>
    <name evidence="1" type="ORF">EV140_0636</name>
</gene>
<dbReference type="EMBL" id="SGXT01000011">
    <property type="protein sequence ID" value="RZT64387.1"/>
    <property type="molecule type" value="Genomic_DNA"/>
</dbReference>
<keyword evidence="2" id="KW-1185">Reference proteome</keyword>
<evidence type="ECO:0000313" key="1">
    <source>
        <dbReference type="EMBL" id="RZT64387.1"/>
    </source>
</evidence>
<comment type="caution">
    <text evidence="1">The sequence shown here is derived from an EMBL/GenBank/DDBJ whole genome shotgun (WGS) entry which is preliminary data.</text>
</comment>
<protein>
    <submittedName>
        <fullName evidence="1">Uncharacterized protein</fullName>
    </submittedName>
</protein>
<sequence>MIDYNVNDHWSEGTPAWLPSLVSSLDRRHGSSSVLPLTVIVSEIVEWVRLASGAEAWSPKPNRTSLRLDLEQSIAALGPALRTQVTGPLAAFEAAFAALAGSPRTTLMQAPGTRSAAVWFDVTMTAATILAALETDEAVRATWDDLVAVAKDRTLSGREYRPIAELLFDQLTRRGHHAEGIFSGLVSIMGFGRDPDDIPMGEKDTPAEERLEKARDFVGSPAEQEPIVVWIGFKGRIHADFEAGNVMFRDARWAVPNAEPGRFEFPHKEELWEIVQYGHSFRVAKMVDEESDVDTIVRVDLGITKAAGAVEKARAIVDTILSVSIHRVGGVRPRLAEYHVLRSGRNAGGGHHAVHRQTGFPDDTYGAGITSEAVAEQGPRIAEALAREELPQFLAAAIDVQTAADHPFSRDMALRKPSEADISSVIPLSDRVVQHVATHAAMKPDDLFALLNERWAHARWLGDLQTAAHMCLLGGAGHTELLTELTRKRVSDRPKQPWLLFLADRADDFLSLCRIEHERNWIERMFASLSDHAIYTALMAEYTSEGAVLDARRRRARNALVHGNPVTFAVIESVRGYAQFASSTSLYIALEAFVDVTDPRVALAERTDEFIAMQAGKDAATYWRERVAADGWPLP</sequence>
<dbReference type="Proteomes" id="UP000292408">
    <property type="component" value="Unassembled WGS sequence"/>
</dbReference>
<dbReference type="AlphaFoldDB" id="A0A4Q7TVE9"/>